<evidence type="ECO:0000259" key="2">
    <source>
        <dbReference type="Pfam" id="PF14737"/>
    </source>
</evidence>
<protein>
    <recommendedName>
        <fullName evidence="2">DUF4470 domain-containing protein</fullName>
    </recommendedName>
</protein>
<dbReference type="SUPFAM" id="SSF48452">
    <property type="entry name" value="TPR-like"/>
    <property type="match status" value="1"/>
</dbReference>
<sequence length="740" mass="83089">MAATDADTAEKARASGNEFYKAGQLAKVPVSNLSAVKYETGDYKGSITYIEQALALSAAGTNNAAKIDKLNARLAKCFLHLRDFSSTKDASLAISNQDLRIELSESLESALKLQTAVADECALRKQILNHVPRFKSWLSNVAEYYPSGHDQAELLREPLGIDKNGKRLDISLLFAGCGDARNVYAALASMGVREDDSERNFGHLHMTMLDLKHASIAKVLILFNMMHEIDKEMTTKGPHPTDYFLVMAYVFACQIIPPFVQKKLQSNIQDLIDRLENKKESLSFIHLHACDTEAVIRVLRQWQSPWPAISKPAHVRKLIEEKTPPPNPLAPDKGPESPEKKDLRKFAALFPSQALARQWEPSLADTLAEYKKTGKGKKLLQQIDVTWAVNNTLIDYDVADYELEIPGGSCPYLEFDPLEMVSAADFASKSGEGAKAKTNNSIDRLADVFRVITISTMKLHSQKRLTVEMIVGEMTDIMERIRYNALEHRRPDPKNSKTDEPLDPTKFPQTYDYIHMSNIPDYIGGHLTTFLVARPLLNDKSLSSLRFNNLLNPPEFENHEAFQSEYLLMHDKEHIKSHFSVRRRPGASIADNPIFKSMFAGKISSFAFEGDMIWDRMPRKQMTYQQLLPRAAFEKWMHGHFLKICIPYPRPIFSGSPVYAPLNLTAVIHLMISMFEMGYPAHWLLRVFSQLCSGVITTTARPPTERVTNAPAADAVHAPKEFSVQPWVSSLLPCSASGVV</sequence>
<dbReference type="STRING" id="1245745.A0A0A2W511"/>
<comment type="caution">
    <text evidence="3">The sequence shown here is derived from an EMBL/GenBank/DDBJ whole genome shotgun (WGS) entry which is preliminary data.</text>
</comment>
<feature type="region of interest" description="Disordered" evidence="1">
    <location>
        <begin position="321"/>
        <end position="340"/>
    </location>
</feature>
<accession>A0A0A2W511</accession>
<evidence type="ECO:0000313" key="3">
    <source>
        <dbReference type="EMBL" id="KGQ08059.1"/>
    </source>
</evidence>
<dbReference type="EMBL" id="ANFO01000612">
    <property type="protein sequence ID" value="KGQ08059.1"/>
    <property type="molecule type" value="Genomic_DNA"/>
</dbReference>
<dbReference type="AlphaFoldDB" id="A0A0A2W511"/>
<reference evidence="3 4" key="1">
    <citation type="submission" date="2012-10" db="EMBL/GenBank/DDBJ databases">
        <title>Genome sequencing and analysis of entomopathogenic fungi Beauveria bassiana D1-5.</title>
        <authorList>
            <person name="Li Q."/>
            <person name="Wang L."/>
            <person name="Zhang Z."/>
            <person name="Wang Q."/>
            <person name="Ren J."/>
            <person name="Wang M."/>
            <person name="Xu W."/>
            <person name="Wang J."/>
            <person name="Lu Y."/>
            <person name="Du Q."/>
            <person name="Sun Z."/>
        </authorList>
    </citation>
    <scope>NUCLEOTIDE SEQUENCE [LARGE SCALE GENOMIC DNA]</scope>
    <source>
        <strain evidence="3 4">D1-5</strain>
    </source>
</reference>
<dbReference type="InterPro" id="IPR011990">
    <property type="entry name" value="TPR-like_helical_dom_sf"/>
</dbReference>
<dbReference type="InterPro" id="IPR027974">
    <property type="entry name" value="DUF4470"/>
</dbReference>
<evidence type="ECO:0000313" key="4">
    <source>
        <dbReference type="Proteomes" id="UP000030106"/>
    </source>
</evidence>
<evidence type="ECO:0000256" key="1">
    <source>
        <dbReference type="SAM" id="MobiDB-lite"/>
    </source>
</evidence>
<dbReference type="HOGENOM" id="CLU_006713_0_0_1"/>
<name>A0A0A2W511_BEABA</name>
<feature type="domain" description="DUF4470" evidence="2">
    <location>
        <begin position="163"/>
        <end position="235"/>
    </location>
</feature>
<gene>
    <name evidence="3" type="ORF">BBAD15_g6657</name>
</gene>
<dbReference type="eggNOG" id="ENOG502S1W1">
    <property type="taxonomic scope" value="Eukaryota"/>
</dbReference>
<dbReference type="Proteomes" id="UP000030106">
    <property type="component" value="Unassembled WGS sequence"/>
</dbReference>
<organism evidence="3 4">
    <name type="scientific">Beauveria bassiana D1-5</name>
    <dbReference type="NCBI Taxonomy" id="1245745"/>
    <lineage>
        <taxon>Eukaryota</taxon>
        <taxon>Fungi</taxon>
        <taxon>Dikarya</taxon>
        <taxon>Ascomycota</taxon>
        <taxon>Pezizomycotina</taxon>
        <taxon>Sordariomycetes</taxon>
        <taxon>Hypocreomycetidae</taxon>
        <taxon>Hypocreales</taxon>
        <taxon>Cordycipitaceae</taxon>
        <taxon>Beauveria</taxon>
    </lineage>
</organism>
<proteinExistence type="predicted"/>
<dbReference type="OrthoDB" id="2423701at2759"/>
<dbReference type="Pfam" id="PF14737">
    <property type="entry name" value="DUF4470"/>
    <property type="match status" value="1"/>
</dbReference>